<evidence type="ECO:0000259" key="2">
    <source>
        <dbReference type="Pfam" id="PF20434"/>
    </source>
</evidence>
<protein>
    <submittedName>
        <fullName evidence="3">Alpha/beta hydrolase</fullName>
    </submittedName>
</protein>
<dbReference type="InterPro" id="IPR029058">
    <property type="entry name" value="AB_hydrolase_fold"/>
</dbReference>
<dbReference type="Gene3D" id="3.40.50.1820">
    <property type="entry name" value="alpha/beta hydrolase"/>
    <property type="match status" value="1"/>
</dbReference>
<comment type="caution">
    <text evidence="3">The sequence shown here is derived from an EMBL/GenBank/DDBJ whole genome shotgun (WGS) entry which is preliminary data.</text>
</comment>
<reference evidence="3" key="1">
    <citation type="submission" date="2020-10" db="EMBL/GenBank/DDBJ databases">
        <authorList>
            <person name="Gilroy R."/>
        </authorList>
    </citation>
    <scope>NUCLEOTIDE SEQUENCE</scope>
    <source>
        <strain evidence="3">CHK190-19873</strain>
    </source>
</reference>
<dbReference type="PANTHER" id="PTHR48081:SF6">
    <property type="entry name" value="PEPTIDASE S9 PROLYL OLIGOPEPTIDASE CATALYTIC DOMAIN-CONTAINING PROTEIN"/>
    <property type="match status" value="1"/>
</dbReference>
<gene>
    <name evidence="3" type="ORF">IAB44_07275</name>
</gene>
<dbReference type="AlphaFoldDB" id="A0A9D1ESW6"/>
<evidence type="ECO:0000256" key="1">
    <source>
        <dbReference type="ARBA" id="ARBA00022801"/>
    </source>
</evidence>
<dbReference type="GO" id="GO:0016787">
    <property type="term" value="F:hydrolase activity"/>
    <property type="evidence" value="ECO:0007669"/>
    <property type="project" value="UniProtKB-KW"/>
</dbReference>
<accession>A0A9D1ESW6</accession>
<organism evidence="3 4">
    <name type="scientific">Candidatus Limivivens intestinipullorum</name>
    <dbReference type="NCBI Taxonomy" id="2840858"/>
    <lineage>
        <taxon>Bacteria</taxon>
        <taxon>Bacillati</taxon>
        <taxon>Bacillota</taxon>
        <taxon>Clostridia</taxon>
        <taxon>Lachnospirales</taxon>
        <taxon>Lachnospiraceae</taxon>
        <taxon>Lachnospiraceae incertae sedis</taxon>
        <taxon>Candidatus Limivivens</taxon>
    </lineage>
</organism>
<name>A0A9D1ESW6_9FIRM</name>
<dbReference type="SUPFAM" id="SSF53474">
    <property type="entry name" value="alpha/beta-Hydrolases"/>
    <property type="match status" value="1"/>
</dbReference>
<keyword evidence="1 3" id="KW-0378">Hydrolase</keyword>
<sequence length="283" mass="31675">MIYEVKDIFAKTYPEPGKLYVYAQENSPEMDPDKRRPLILICPGGGYSMTSDREAEPIGMEYLAADCNVAILRYSTSPARYPTALLQVAGSVKYLRENAERYHIDTEKIVVLGFSAGGHLAASYGVFWKKETFLAESLGTNAEMLRPNGLILCYPVITSGPKAHRDSFLELLGERYEELVDKMSLEKQVDQDTPPAFLWHTAADPLVPVENSLLFFQALHDKGIPAELHIYPRGRHGLALANKKTLSYMNTGLQPECATWVPLSKTWLENLSCTDEPQTPMNT</sequence>
<dbReference type="Proteomes" id="UP000823935">
    <property type="component" value="Unassembled WGS sequence"/>
</dbReference>
<dbReference type="PANTHER" id="PTHR48081">
    <property type="entry name" value="AB HYDROLASE SUPERFAMILY PROTEIN C4A8.06C"/>
    <property type="match status" value="1"/>
</dbReference>
<reference evidence="3" key="2">
    <citation type="journal article" date="2021" name="PeerJ">
        <title>Extensive microbial diversity within the chicken gut microbiome revealed by metagenomics and culture.</title>
        <authorList>
            <person name="Gilroy R."/>
            <person name="Ravi A."/>
            <person name="Getino M."/>
            <person name="Pursley I."/>
            <person name="Horton D.L."/>
            <person name="Alikhan N.F."/>
            <person name="Baker D."/>
            <person name="Gharbi K."/>
            <person name="Hall N."/>
            <person name="Watson M."/>
            <person name="Adriaenssens E.M."/>
            <person name="Foster-Nyarko E."/>
            <person name="Jarju S."/>
            <person name="Secka A."/>
            <person name="Antonio M."/>
            <person name="Oren A."/>
            <person name="Chaudhuri R.R."/>
            <person name="La Ragione R."/>
            <person name="Hildebrand F."/>
            <person name="Pallen M.J."/>
        </authorList>
    </citation>
    <scope>NUCLEOTIDE SEQUENCE</scope>
    <source>
        <strain evidence="3">CHK190-19873</strain>
    </source>
</reference>
<dbReference type="EMBL" id="DVIQ01000035">
    <property type="protein sequence ID" value="HIS31333.1"/>
    <property type="molecule type" value="Genomic_DNA"/>
</dbReference>
<dbReference type="InterPro" id="IPR050300">
    <property type="entry name" value="GDXG_lipolytic_enzyme"/>
</dbReference>
<feature type="domain" description="BD-FAE-like" evidence="2">
    <location>
        <begin position="33"/>
        <end position="219"/>
    </location>
</feature>
<proteinExistence type="predicted"/>
<dbReference type="InterPro" id="IPR049492">
    <property type="entry name" value="BD-FAE-like_dom"/>
</dbReference>
<dbReference type="Pfam" id="PF20434">
    <property type="entry name" value="BD-FAE"/>
    <property type="match status" value="1"/>
</dbReference>
<evidence type="ECO:0000313" key="4">
    <source>
        <dbReference type="Proteomes" id="UP000823935"/>
    </source>
</evidence>
<evidence type="ECO:0000313" key="3">
    <source>
        <dbReference type="EMBL" id="HIS31333.1"/>
    </source>
</evidence>